<evidence type="ECO:0000256" key="2">
    <source>
        <dbReference type="ARBA" id="ARBA00009773"/>
    </source>
</evidence>
<evidence type="ECO:0000256" key="3">
    <source>
        <dbReference type="ARBA" id="ARBA00022692"/>
    </source>
</evidence>
<comment type="subcellular location">
    <subcellularLocation>
        <location evidence="1">Membrane</location>
        <topology evidence="1">Multi-pass membrane protein</topology>
    </subcellularLocation>
</comment>
<keyword evidence="4 6" id="KW-1133">Transmembrane helix</keyword>
<keyword evidence="5 6" id="KW-0472">Membrane</keyword>
<reference evidence="7 9" key="1">
    <citation type="submission" date="2017-09" db="EMBL/GenBank/DDBJ databases">
        <title>Complete Genome Sequences of Two Strains of the Meat Spoilage Bacterium Brochothrix thermosphacta Isolated from Ground Chicken.</title>
        <authorList>
            <person name="Paoli G.C."/>
            <person name="Wijey C."/>
            <person name="Chen C.-Y."/>
            <person name="Nguyen L."/>
            <person name="Yan X."/>
            <person name="Irwin P.L."/>
        </authorList>
    </citation>
    <scope>NUCLEOTIDE SEQUENCE [LARGE SCALE GENOMIC DNA]</scope>
    <source>
        <strain evidence="7 9">BI</strain>
    </source>
</reference>
<sequence length="380" mass="42266">MKQTQKTSFKEAFLNNRYVIGLIVSLLLILNIIGLTKISFIFHPLAVVIQTVFFPVLIAGAIYYVLNPVVKFLSHHKVKRWLATTIIFLLMIGIVVLLGFWIVPVVKEQILELIDDIPGYIKVLEDKLNELSSTGVLSRYKEQIDAATNNLGNLVSNNGLEWTKNFFAGSSSFFSALSTVVLTIVTIPLVLFYMLKDADKKLLPALIKPFPVKWRPMLSQMLRDMNDKVSHYVRGQLFVALVLAILFYIGYLIIGMPNSLTLAVLAGATSIVPYLGPIIAISPALILALITSPAMLIKLIIVWSCVQFLEGKFVTPQIMGRSLDAHPLTILFSILIAGHLLGVVGILLAIPGYSVLKVLVKYIYRLLHIETDLYNGDTMK</sequence>
<feature type="transmembrane region" description="Helical" evidence="6">
    <location>
        <begin position="20"/>
        <end position="42"/>
    </location>
</feature>
<reference evidence="8" key="2">
    <citation type="submission" date="2018-04" db="EMBL/GenBank/DDBJ databases">
        <authorList>
            <person name="Go L.Y."/>
            <person name="Mitchell J.A."/>
        </authorList>
    </citation>
    <scope>NUCLEOTIDE SEQUENCE</scope>
    <source>
        <strain evidence="8">BSAS1 3</strain>
    </source>
</reference>
<evidence type="ECO:0000256" key="1">
    <source>
        <dbReference type="ARBA" id="ARBA00004141"/>
    </source>
</evidence>
<dbReference type="Proteomes" id="UP000243591">
    <property type="component" value="Chromosome"/>
</dbReference>
<dbReference type="OrthoDB" id="9793390at2"/>
<accession>A0A1D2L8B7</accession>
<dbReference type="GO" id="GO:0016020">
    <property type="term" value="C:membrane"/>
    <property type="evidence" value="ECO:0007669"/>
    <property type="project" value="UniProtKB-SubCell"/>
</dbReference>
<dbReference type="InterPro" id="IPR002549">
    <property type="entry name" value="AI-2E-like"/>
</dbReference>
<reference evidence="10" key="3">
    <citation type="submission" date="2018-04" db="EMBL/GenBank/DDBJ databases">
        <authorList>
            <person name="Illikoud N."/>
        </authorList>
    </citation>
    <scope>NUCLEOTIDE SEQUENCE [LARGE SCALE GENOMIC DNA]</scope>
</reference>
<proteinExistence type="inferred from homology"/>
<protein>
    <submittedName>
        <fullName evidence="7">AI-2E family transporter</fullName>
    </submittedName>
    <submittedName>
        <fullName evidence="8">Putative integral membrane protein</fullName>
    </submittedName>
</protein>
<organism evidence="7 9">
    <name type="scientific">Brochothrix thermosphacta</name>
    <name type="common">Microbacterium thermosphactum</name>
    <dbReference type="NCBI Taxonomy" id="2756"/>
    <lineage>
        <taxon>Bacteria</taxon>
        <taxon>Bacillati</taxon>
        <taxon>Bacillota</taxon>
        <taxon>Bacilli</taxon>
        <taxon>Bacillales</taxon>
        <taxon>Listeriaceae</taxon>
        <taxon>Brochothrix</taxon>
    </lineage>
</organism>
<name>A0A1D2L8B7_BROTH</name>
<dbReference type="EMBL" id="OUNC01000034">
    <property type="protein sequence ID" value="SPP29116.1"/>
    <property type="molecule type" value="Genomic_DNA"/>
</dbReference>
<evidence type="ECO:0000256" key="6">
    <source>
        <dbReference type="SAM" id="Phobius"/>
    </source>
</evidence>
<dbReference type="RefSeq" id="WP_069125327.1">
    <property type="nucleotide sequence ID" value="NZ_CBCPHX010000007.1"/>
</dbReference>
<dbReference type="STRING" id="2756.BFR44_07835"/>
<dbReference type="GeneID" id="66537805"/>
<feature type="transmembrane region" description="Helical" evidence="6">
    <location>
        <begin position="173"/>
        <end position="195"/>
    </location>
</feature>
<dbReference type="Proteomes" id="UP000270190">
    <property type="component" value="Unassembled WGS sequence"/>
</dbReference>
<dbReference type="GO" id="GO:0055085">
    <property type="term" value="P:transmembrane transport"/>
    <property type="evidence" value="ECO:0007669"/>
    <property type="project" value="TreeGrafter"/>
</dbReference>
<dbReference type="PANTHER" id="PTHR21716:SF69">
    <property type="entry name" value="TRANSPORT PROTEIN YUBA-RELATED"/>
    <property type="match status" value="1"/>
</dbReference>
<evidence type="ECO:0000313" key="10">
    <source>
        <dbReference type="Proteomes" id="UP000270190"/>
    </source>
</evidence>
<dbReference type="AlphaFoldDB" id="A0A1D2L8B7"/>
<keyword evidence="3 6" id="KW-0812">Transmembrane</keyword>
<gene>
    <name evidence="8" type="primary">yubA</name>
    <name evidence="8" type="ORF">BTBSAS_40139</name>
    <name evidence="7" type="ORF">CNY62_03985</name>
</gene>
<feature type="transmembrane region" description="Helical" evidence="6">
    <location>
        <begin position="232"/>
        <end position="254"/>
    </location>
</feature>
<dbReference type="KEGG" id="bths:CNY62_03985"/>
<dbReference type="Pfam" id="PF01594">
    <property type="entry name" value="AI-2E_transport"/>
    <property type="match status" value="1"/>
</dbReference>
<evidence type="ECO:0000256" key="5">
    <source>
        <dbReference type="ARBA" id="ARBA00023136"/>
    </source>
</evidence>
<evidence type="ECO:0000313" key="7">
    <source>
        <dbReference type="EMBL" id="ATF25616.1"/>
    </source>
</evidence>
<dbReference type="EMBL" id="CP023483">
    <property type="protein sequence ID" value="ATF25616.1"/>
    <property type="molecule type" value="Genomic_DNA"/>
</dbReference>
<keyword evidence="9" id="KW-1185">Reference proteome</keyword>
<feature type="transmembrane region" description="Helical" evidence="6">
    <location>
        <begin position="81"/>
        <end position="103"/>
    </location>
</feature>
<feature type="transmembrane region" description="Helical" evidence="6">
    <location>
        <begin position="329"/>
        <end position="356"/>
    </location>
</feature>
<evidence type="ECO:0000313" key="9">
    <source>
        <dbReference type="Proteomes" id="UP000243591"/>
    </source>
</evidence>
<comment type="similarity">
    <text evidence="2">Belongs to the autoinducer-2 exporter (AI-2E) (TC 2.A.86) family.</text>
</comment>
<feature type="transmembrane region" description="Helical" evidence="6">
    <location>
        <begin position="48"/>
        <end position="69"/>
    </location>
</feature>
<evidence type="ECO:0000313" key="8">
    <source>
        <dbReference type="EMBL" id="SPP29116.1"/>
    </source>
</evidence>
<dbReference type="PANTHER" id="PTHR21716">
    <property type="entry name" value="TRANSMEMBRANE PROTEIN"/>
    <property type="match status" value="1"/>
</dbReference>
<evidence type="ECO:0000256" key="4">
    <source>
        <dbReference type="ARBA" id="ARBA00022989"/>
    </source>
</evidence>